<evidence type="ECO:0000313" key="8">
    <source>
        <dbReference type="EMBL" id="CCD23272.1"/>
    </source>
</evidence>
<dbReference type="OrthoDB" id="1666796at2759"/>
<dbReference type="eggNOG" id="KOG1278">
    <property type="taxonomic scope" value="Eukaryota"/>
</dbReference>
<organism evidence="8 9">
    <name type="scientific">Naumovozyma dairenensis (strain ATCC 10597 / BCRC 20456 / CBS 421 / NBRC 0211 / NRRL Y-12639)</name>
    <name type="common">Saccharomyces dairenensis</name>
    <dbReference type="NCBI Taxonomy" id="1071378"/>
    <lineage>
        <taxon>Eukaryota</taxon>
        <taxon>Fungi</taxon>
        <taxon>Dikarya</taxon>
        <taxon>Ascomycota</taxon>
        <taxon>Saccharomycotina</taxon>
        <taxon>Saccharomycetes</taxon>
        <taxon>Saccharomycetales</taxon>
        <taxon>Saccharomycetaceae</taxon>
        <taxon>Naumovozyma</taxon>
    </lineage>
</organism>
<dbReference type="PANTHER" id="PTHR10766">
    <property type="entry name" value="TRANSMEMBRANE 9 SUPERFAMILY PROTEIN"/>
    <property type="match status" value="1"/>
</dbReference>
<proteinExistence type="inferred from homology"/>
<dbReference type="Proteomes" id="UP000000689">
    <property type="component" value="Chromosome 2"/>
</dbReference>
<reference evidence="8 9" key="1">
    <citation type="journal article" date="2011" name="Proc. Natl. Acad. Sci. U.S.A.">
        <title>Evolutionary erosion of yeast sex chromosomes by mating-type switching accidents.</title>
        <authorList>
            <person name="Gordon J.L."/>
            <person name="Armisen D."/>
            <person name="Proux-Wera E."/>
            <person name="Oheigeartaigh S.S."/>
            <person name="Byrne K.P."/>
            <person name="Wolfe K.H."/>
        </authorList>
    </citation>
    <scope>NUCLEOTIDE SEQUENCE [LARGE SCALE GENOMIC DNA]</scope>
    <source>
        <strain evidence="9">ATCC 10597 / BCRC 20456 / CBS 421 / NBRC 0211 / NRRL Y-12639</strain>
    </source>
</reference>
<evidence type="ECO:0000256" key="7">
    <source>
        <dbReference type="RuleBase" id="RU363079"/>
    </source>
</evidence>
<keyword evidence="4" id="KW-0732">Signal</keyword>
<evidence type="ECO:0000256" key="1">
    <source>
        <dbReference type="ARBA" id="ARBA00004141"/>
    </source>
</evidence>
<dbReference type="GO" id="GO:0006878">
    <property type="term" value="P:intracellular copper ion homeostasis"/>
    <property type="evidence" value="ECO:0007669"/>
    <property type="project" value="EnsemblFungi"/>
</dbReference>
<dbReference type="GO" id="GO:0001403">
    <property type="term" value="P:invasive growth in response to glucose limitation"/>
    <property type="evidence" value="ECO:0007669"/>
    <property type="project" value="EnsemblFungi"/>
</dbReference>
<comment type="similarity">
    <text evidence="2 7">Belongs to the nonaspanin (TM9SF) (TC 9.A.2) family.</text>
</comment>
<dbReference type="KEGG" id="ndi:NDAI_0B02370"/>
<accession>G0W661</accession>
<dbReference type="GO" id="GO:0007034">
    <property type="term" value="P:vacuolar transport"/>
    <property type="evidence" value="ECO:0007669"/>
    <property type="project" value="EnsemblFungi"/>
</dbReference>
<dbReference type="EMBL" id="HE580268">
    <property type="protein sequence ID" value="CCD23272.1"/>
    <property type="molecule type" value="Genomic_DNA"/>
</dbReference>
<gene>
    <name evidence="8" type="primary">NDAI0B02370</name>
    <name evidence="8" type="ordered locus">NDAI_0B02370</name>
</gene>
<feature type="transmembrane region" description="Helical" evidence="7">
    <location>
        <begin position="360"/>
        <end position="382"/>
    </location>
</feature>
<feature type="transmembrane region" description="Helical" evidence="7">
    <location>
        <begin position="682"/>
        <end position="712"/>
    </location>
</feature>
<dbReference type="Pfam" id="PF02990">
    <property type="entry name" value="EMP70"/>
    <property type="match status" value="1"/>
</dbReference>
<dbReference type="GeneID" id="11497641"/>
<feature type="transmembrane region" description="Helical" evidence="7">
    <location>
        <begin position="615"/>
        <end position="638"/>
    </location>
</feature>
<dbReference type="InterPro" id="IPR004240">
    <property type="entry name" value="EMP70"/>
</dbReference>
<keyword evidence="6 7" id="KW-0472">Membrane</keyword>
<keyword evidence="5 7" id="KW-1133">Transmembrane helix</keyword>
<protein>
    <recommendedName>
        <fullName evidence="7">Transmembrane 9 superfamily member</fullName>
    </recommendedName>
</protein>
<dbReference type="PANTHER" id="PTHR10766:SF111">
    <property type="entry name" value="TRANSMEMBRANE 9 SUPERFAMILY MEMBER 2"/>
    <property type="match status" value="1"/>
</dbReference>
<dbReference type="GO" id="GO:0005768">
    <property type="term" value="C:endosome"/>
    <property type="evidence" value="ECO:0007669"/>
    <property type="project" value="TreeGrafter"/>
</dbReference>
<dbReference type="RefSeq" id="XP_003668515.1">
    <property type="nucleotide sequence ID" value="XM_003668467.1"/>
</dbReference>
<comment type="subcellular location">
    <subcellularLocation>
        <location evidence="1">Membrane</location>
        <topology evidence="1">Multi-pass membrane protein</topology>
    </subcellularLocation>
</comment>
<feature type="transmembrane region" description="Helical" evidence="7">
    <location>
        <begin position="54"/>
        <end position="74"/>
    </location>
</feature>
<dbReference type="GO" id="GO:0072657">
    <property type="term" value="P:protein localization to membrane"/>
    <property type="evidence" value="ECO:0007669"/>
    <property type="project" value="TreeGrafter"/>
</dbReference>
<dbReference type="GO" id="GO:0000329">
    <property type="term" value="C:fungal-type vacuole membrane"/>
    <property type="evidence" value="ECO:0007669"/>
    <property type="project" value="EnsemblFungi"/>
</dbReference>
<evidence type="ECO:0000256" key="4">
    <source>
        <dbReference type="ARBA" id="ARBA00022729"/>
    </source>
</evidence>
<name>G0W661_NAUDC</name>
<evidence type="ECO:0000256" key="6">
    <source>
        <dbReference type="ARBA" id="ARBA00023136"/>
    </source>
</evidence>
<keyword evidence="9" id="KW-1185">Reference proteome</keyword>
<feature type="transmembrane region" description="Helical" evidence="7">
    <location>
        <begin position="456"/>
        <end position="481"/>
    </location>
</feature>
<evidence type="ECO:0000256" key="3">
    <source>
        <dbReference type="ARBA" id="ARBA00022692"/>
    </source>
</evidence>
<dbReference type="OMA" id="TILITYH"/>
<dbReference type="GO" id="GO:0007124">
    <property type="term" value="P:pseudohyphal growth"/>
    <property type="evidence" value="ECO:0007669"/>
    <property type="project" value="EnsemblFungi"/>
</dbReference>
<sequence>MLHQGQEERYMSLKTSIRTAHLFEVVPKIETNYSYCIDYHTSILYLPFKLRKTMIAPSLVLLFAFCLSLTRAFYLPGVAPTTYHPDDEIPLLVNHLTPSMYFQHKNEDGKTMKSDKERFLYSYDYYYDRFHFCQPEHIEKQPESLGSIIFGDRIYNSPFQINMLQDKTCVSLCKTTIPGKDAKFINKLIKNGFFQNWLIDGLPAARQVYDSRTKTEFYGTGFELGFVDVVQGTTTGDNANTVAKKPTTNEGLELDTRDAKNVQMLKNFELPYFANHFDIQVEYHDRGENNYRVVGVIVNPVSIKRSTPGTCETSGAPLMLSEDQDNDVYFTYSVKFIPSETIWATRWDKYLHIYDPAIQWFSLINFSVVVLLLSSVVIHSLLKALKSDFARYNELNLDDDFQEEAGWKLGHGDVFRIPHRSLLLSVLVGSGVQLFLMIICSIFFAALGFLSPSSRGSLATVMFILYALFGFVGSYTSMGVYKFFGGPYWKVNMLLTPILVPGLIFCGIVALNIFLLFVHSSGVIPAVTLFFMILLWFVFSIPLALAGSLIAHKKCNWDEHPTKTNQIARQIPFQPWYLKTWPATLIAGIFPFGSIAVELYFIYSSLWFNKIFYMFGFLLFSFFLLTLTTSLVTILITYHSLCLENWMWQWRGFIIGGVGCAIYVFIHSILFTKFKLGGFTTIVLYVGYSTIISLLFCIVTGAIGFLSSMFFIRKIYSSIKVE</sequence>
<feature type="transmembrane region" description="Helical" evidence="7">
    <location>
        <begin position="523"/>
        <end position="545"/>
    </location>
</feature>
<feature type="transmembrane region" description="Helical" evidence="7">
    <location>
        <begin position="493"/>
        <end position="517"/>
    </location>
</feature>
<feature type="transmembrane region" description="Helical" evidence="7">
    <location>
        <begin position="650"/>
        <end position="670"/>
    </location>
</feature>
<evidence type="ECO:0000313" key="9">
    <source>
        <dbReference type="Proteomes" id="UP000000689"/>
    </source>
</evidence>
<feature type="transmembrane region" description="Helical" evidence="7">
    <location>
        <begin position="422"/>
        <end position="450"/>
    </location>
</feature>
<feature type="transmembrane region" description="Helical" evidence="7">
    <location>
        <begin position="583"/>
        <end position="603"/>
    </location>
</feature>
<keyword evidence="3 7" id="KW-0812">Transmembrane</keyword>
<evidence type="ECO:0000256" key="2">
    <source>
        <dbReference type="ARBA" id="ARBA00005227"/>
    </source>
</evidence>
<evidence type="ECO:0000256" key="5">
    <source>
        <dbReference type="ARBA" id="ARBA00022989"/>
    </source>
</evidence>
<dbReference type="HOGENOM" id="CLU_010714_4_1_1"/>
<dbReference type="AlphaFoldDB" id="G0W661"/>